<evidence type="ECO:0000256" key="6">
    <source>
        <dbReference type="RuleBase" id="RU003734"/>
    </source>
</evidence>
<comment type="similarity">
    <text evidence="1 5 6">Belongs to the universal ribosomal protein uL30 family.</text>
</comment>
<feature type="domain" description="Large ribosomal subunit protein uL30-like ferredoxin-like fold" evidence="7">
    <location>
        <begin position="5"/>
        <end position="54"/>
    </location>
</feature>
<keyword evidence="4 5" id="KW-0687">Ribonucleoprotein</keyword>
<dbReference type="HAMAP" id="MF_01371_B">
    <property type="entry name" value="Ribosomal_uL30_B"/>
    <property type="match status" value="1"/>
</dbReference>
<reference evidence="8" key="1">
    <citation type="submission" date="2023-09" db="EMBL/GenBank/DDBJ databases">
        <title>Flavobacterium sp. 20NA77.7 isolated from freshwater.</title>
        <authorList>
            <person name="Le V."/>
            <person name="Ko S.-R."/>
            <person name="Ahn C.-Y."/>
            <person name="Oh H.-M."/>
        </authorList>
    </citation>
    <scope>NUCLEOTIDE SEQUENCE</scope>
    <source>
        <strain evidence="8">20NA77.7</strain>
    </source>
</reference>
<dbReference type="SUPFAM" id="SSF55129">
    <property type="entry name" value="Ribosomal protein L30p/L7e"/>
    <property type="match status" value="1"/>
</dbReference>
<dbReference type="NCBIfam" id="TIGR01308">
    <property type="entry name" value="rpmD_bact"/>
    <property type="match status" value="1"/>
</dbReference>
<dbReference type="InterPro" id="IPR005996">
    <property type="entry name" value="Ribosomal_uL30_bac-type"/>
</dbReference>
<dbReference type="EMBL" id="CP133721">
    <property type="protein sequence ID" value="WMW77447.1"/>
    <property type="molecule type" value="Genomic_DNA"/>
</dbReference>
<evidence type="ECO:0000256" key="2">
    <source>
        <dbReference type="ARBA" id="ARBA00011838"/>
    </source>
</evidence>
<dbReference type="RefSeq" id="WP_298655761.1">
    <property type="nucleotide sequence ID" value="NZ_CP133721.1"/>
</dbReference>
<dbReference type="PANTHER" id="PTHR15892:SF2">
    <property type="entry name" value="LARGE RIBOSOMAL SUBUNIT PROTEIN UL30M"/>
    <property type="match status" value="1"/>
</dbReference>
<dbReference type="PIRSF" id="PIRSF002211">
    <property type="entry name" value="Ribosomal_L30_bac-type"/>
    <property type="match status" value="1"/>
</dbReference>
<protein>
    <recommendedName>
        <fullName evidence="5">Large ribosomal subunit protein uL30</fullName>
    </recommendedName>
</protein>
<accession>A0ABY9R869</accession>
<keyword evidence="3 5" id="KW-0689">Ribosomal protein</keyword>
<evidence type="ECO:0000313" key="8">
    <source>
        <dbReference type="EMBL" id="WMW77447.1"/>
    </source>
</evidence>
<dbReference type="CDD" id="cd01658">
    <property type="entry name" value="Ribosomal_L30"/>
    <property type="match status" value="1"/>
</dbReference>
<dbReference type="InterPro" id="IPR036919">
    <property type="entry name" value="Ribo_uL30_ferredoxin-like_sf"/>
</dbReference>
<dbReference type="Gene3D" id="3.30.1390.20">
    <property type="entry name" value="Ribosomal protein L30, ferredoxin-like fold domain"/>
    <property type="match status" value="1"/>
</dbReference>
<evidence type="ECO:0000313" key="9">
    <source>
        <dbReference type="Proteomes" id="UP001180481"/>
    </source>
</evidence>
<dbReference type="PANTHER" id="PTHR15892">
    <property type="entry name" value="MITOCHONDRIAL RIBOSOMAL PROTEIN L30"/>
    <property type="match status" value="1"/>
</dbReference>
<dbReference type="PROSITE" id="PS00634">
    <property type="entry name" value="RIBOSOMAL_L30"/>
    <property type="match status" value="1"/>
</dbReference>
<evidence type="ECO:0000259" key="7">
    <source>
        <dbReference type="Pfam" id="PF00327"/>
    </source>
</evidence>
<keyword evidence="9" id="KW-1185">Reference proteome</keyword>
<evidence type="ECO:0000256" key="4">
    <source>
        <dbReference type="ARBA" id="ARBA00023274"/>
    </source>
</evidence>
<dbReference type="GO" id="GO:0005840">
    <property type="term" value="C:ribosome"/>
    <property type="evidence" value="ECO:0007669"/>
    <property type="project" value="UniProtKB-KW"/>
</dbReference>
<dbReference type="Proteomes" id="UP001180481">
    <property type="component" value="Chromosome"/>
</dbReference>
<proteinExistence type="inferred from homology"/>
<dbReference type="InterPro" id="IPR016082">
    <property type="entry name" value="Ribosomal_uL30_ferredoxin-like"/>
</dbReference>
<evidence type="ECO:0000256" key="3">
    <source>
        <dbReference type="ARBA" id="ARBA00022980"/>
    </source>
</evidence>
<sequence>MAKILVKQVKSKINCPLVQKRTLEALGLRKMGQVVEHDASPAILGMVNKVKHLVSVEETK</sequence>
<comment type="subunit">
    <text evidence="2 5">Part of the 50S ribosomal subunit.</text>
</comment>
<name>A0ABY9R869_9FLAO</name>
<evidence type="ECO:0000256" key="5">
    <source>
        <dbReference type="HAMAP-Rule" id="MF_01371"/>
    </source>
</evidence>
<organism evidence="8 9">
    <name type="scientific">Flavobacterium nakdongensis</name>
    <dbReference type="NCBI Taxonomy" id="3073563"/>
    <lineage>
        <taxon>Bacteria</taxon>
        <taxon>Pseudomonadati</taxon>
        <taxon>Bacteroidota</taxon>
        <taxon>Flavobacteriia</taxon>
        <taxon>Flavobacteriales</taxon>
        <taxon>Flavobacteriaceae</taxon>
        <taxon>Flavobacterium</taxon>
    </lineage>
</organism>
<evidence type="ECO:0000256" key="1">
    <source>
        <dbReference type="ARBA" id="ARBA00007594"/>
    </source>
</evidence>
<dbReference type="InterPro" id="IPR018038">
    <property type="entry name" value="Ribosomal_uL30_CS"/>
</dbReference>
<dbReference type="Pfam" id="PF00327">
    <property type="entry name" value="Ribosomal_L30"/>
    <property type="match status" value="1"/>
</dbReference>
<gene>
    <name evidence="5 8" type="primary">rpmD</name>
    <name evidence="8" type="ORF">RF683_08115</name>
</gene>